<evidence type="ECO:0000256" key="8">
    <source>
        <dbReference type="ARBA" id="ARBA00022801"/>
    </source>
</evidence>
<dbReference type="InterPro" id="IPR002734">
    <property type="entry name" value="RibDG_C"/>
</dbReference>
<evidence type="ECO:0000313" key="19">
    <source>
        <dbReference type="Proteomes" id="UP000325302"/>
    </source>
</evidence>
<comment type="pathway">
    <text evidence="3 13">Cofactor biosynthesis; riboflavin biosynthesis; 5-amino-6-(D-ribitylamino)uracil from GTP: step 3/4.</text>
</comment>
<dbReference type="GO" id="GO:0008703">
    <property type="term" value="F:5-amino-6-(5-phosphoribosylamino)uracil reductase activity"/>
    <property type="evidence" value="ECO:0007669"/>
    <property type="project" value="UniProtKB-EC"/>
</dbReference>
<keyword evidence="10 13" id="KW-0521">NADP</keyword>
<dbReference type="NCBIfam" id="TIGR00326">
    <property type="entry name" value="eubact_ribD"/>
    <property type="match status" value="1"/>
</dbReference>
<feature type="binding site" evidence="15">
    <location>
        <position position="221"/>
    </location>
    <ligand>
        <name>NADP(+)</name>
        <dbReference type="ChEBI" id="CHEBI:58349"/>
    </ligand>
</feature>
<evidence type="ECO:0000256" key="5">
    <source>
        <dbReference type="ARBA" id="ARBA00007417"/>
    </source>
</evidence>
<feature type="binding site" evidence="15">
    <location>
        <position position="148"/>
    </location>
    <ligand>
        <name>NADP(+)</name>
        <dbReference type="ChEBI" id="CHEBI:58349"/>
    </ligand>
</feature>
<dbReference type="PIRSF" id="PIRSF006769">
    <property type="entry name" value="RibD"/>
    <property type="match status" value="1"/>
</dbReference>
<dbReference type="Gene3D" id="3.40.140.10">
    <property type="entry name" value="Cytidine Deaminase, domain 2"/>
    <property type="match status" value="1"/>
</dbReference>
<feature type="binding site" evidence="15">
    <location>
        <position position="162"/>
    </location>
    <ligand>
        <name>substrate</name>
    </ligand>
</feature>
<name>A0A5A9W7F4_9GAMM</name>
<accession>A0A5A9W7F4</accession>
<feature type="domain" description="CMP/dCMP-type deaminase" evidence="17">
    <location>
        <begin position="1"/>
        <end position="117"/>
    </location>
</feature>
<dbReference type="FunFam" id="3.40.140.10:FF:000025">
    <property type="entry name" value="Riboflavin biosynthesis protein RibD"/>
    <property type="match status" value="1"/>
</dbReference>
<feature type="binding site" evidence="15">
    <location>
        <position position="201"/>
    </location>
    <ligand>
        <name>substrate</name>
    </ligand>
</feature>
<dbReference type="PANTHER" id="PTHR38011">
    <property type="entry name" value="DIHYDROFOLATE REDUCTASE FAMILY PROTEIN (AFU_ORTHOLOGUE AFUA_8G06820)"/>
    <property type="match status" value="1"/>
</dbReference>
<feature type="binding site" evidence="15">
    <location>
        <position position="164"/>
    </location>
    <ligand>
        <name>NADP(+)</name>
        <dbReference type="ChEBI" id="CHEBI:58349"/>
    </ligand>
</feature>
<dbReference type="PROSITE" id="PS00903">
    <property type="entry name" value="CYT_DCMP_DEAMINASES_1"/>
    <property type="match status" value="1"/>
</dbReference>
<evidence type="ECO:0000256" key="14">
    <source>
        <dbReference type="PIRSR" id="PIRSR006769-1"/>
    </source>
</evidence>
<keyword evidence="11 13" id="KW-0560">Oxidoreductase</keyword>
<keyword evidence="12" id="KW-0511">Multifunctional enzyme</keyword>
<keyword evidence="9 13" id="KW-0862">Zinc</keyword>
<gene>
    <name evidence="18" type="primary">ribD</name>
    <name evidence="18" type="ORF">E1H14_00750</name>
</gene>
<comment type="similarity">
    <text evidence="5 13">In the C-terminal section; belongs to the HTP reductase family.</text>
</comment>
<dbReference type="Proteomes" id="UP000325302">
    <property type="component" value="Unassembled WGS sequence"/>
</dbReference>
<keyword evidence="19" id="KW-1185">Reference proteome</keyword>
<sequence length="362" mass="39306">MSRALQLAERGLYTTHPNPRVGCVVVQAGQVVGEGAHLRAGEAHAEVYALRQAGQAAQGATAYVTLEPCSHFGRTPPCADALVAAGVKRVVVAMRDPNPLVSGRGIQRLEAQGVQVDVGVLEAQARALNPGFIRRMETGQPYVRVKLAMSLDGRTAMHSGESQWITGSAARADVQRWRARSSAVITGIGSLLQDNPQMTVRDSALAEEGFLPQPLRVLLDSNLRVPLDALWLHAQGERLVVCQQADAVKRAQLEALGVRVEVLPGQAGRIELAALWSFLVEAYQVNEVLVEAGAELAGACMAAEQVDELIVYLAPVLLGSEARPLLQWPLQSMAQARRLQLLDQRFFDQDIRLIYQPITRKE</sequence>
<evidence type="ECO:0000256" key="16">
    <source>
        <dbReference type="PIRSR" id="PIRSR006769-3"/>
    </source>
</evidence>
<organism evidence="18 19">
    <name type="scientific">Nitrincola tapanii</name>
    <dbReference type="NCBI Taxonomy" id="1708751"/>
    <lineage>
        <taxon>Bacteria</taxon>
        <taxon>Pseudomonadati</taxon>
        <taxon>Pseudomonadota</taxon>
        <taxon>Gammaproteobacteria</taxon>
        <taxon>Oceanospirillales</taxon>
        <taxon>Oceanospirillaceae</taxon>
        <taxon>Nitrincola</taxon>
    </lineage>
</organism>
<dbReference type="CDD" id="cd01284">
    <property type="entry name" value="Riboflavin_deaminase-reductase"/>
    <property type="match status" value="1"/>
</dbReference>
<dbReference type="GO" id="GO:0008270">
    <property type="term" value="F:zinc ion binding"/>
    <property type="evidence" value="ECO:0007669"/>
    <property type="project" value="InterPro"/>
</dbReference>
<protein>
    <recommendedName>
        <fullName evidence="13">Riboflavin biosynthesis protein RibD</fullName>
    </recommendedName>
    <domain>
        <recommendedName>
            <fullName evidence="13">Diaminohydroxyphosphoribosylaminopyrimidine deaminase</fullName>
            <shortName evidence="13">DRAP deaminase</shortName>
            <ecNumber evidence="13">3.5.4.26</ecNumber>
        </recommendedName>
        <alternativeName>
            <fullName evidence="13">Riboflavin-specific deaminase</fullName>
        </alternativeName>
    </domain>
    <domain>
        <recommendedName>
            <fullName evidence="13">5-amino-6-(5-phosphoribosylamino)uracil reductase</fullName>
            <ecNumber evidence="13">1.1.1.193</ecNumber>
        </recommendedName>
        <alternativeName>
            <fullName evidence="13">HTP reductase</fullName>
        </alternativeName>
    </domain>
</protein>
<evidence type="ECO:0000256" key="11">
    <source>
        <dbReference type="ARBA" id="ARBA00023002"/>
    </source>
</evidence>
<dbReference type="InterPro" id="IPR004794">
    <property type="entry name" value="Eubact_RibD"/>
</dbReference>
<keyword evidence="6 13" id="KW-0686">Riboflavin biosynthesis</keyword>
<dbReference type="EC" id="1.1.1.193" evidence="13"/>
<reference evidence="18 19" key="1">
    <citation type="submission" date="2019-03" db="EMBL/GenBank/DDBJ databases">
        <title>Nitrincola sp. nov. isolated from an Indian soda lake.</title>
        <authorList>
            <person name="Joshi A."/>
            <person name="Thite S.V."/>
            <person name="Joseph N."/>
            <person name="Dhotre D."/>
            <person name="Moorthy M."/>
            <person name="Shouche Y.S."/>
        </authorList>
    </citation>
    <scope>NUCLEOTIDE SEQUENCE [LARGE SCALE GENOMIC DNA]</scope>
    <source>
        <strain evidence="18 19">MEB193</strain>
    </source>
</reference>
<evidence type="ECO:0000259" key="17">
    <source>
        <dbReference type="PROSITE" id="PS51747"/>
    </source>
</evidence>
<evidence type="ECO:0000256" key="4">
    <source>
        <dbReference type="ARBA" id="ARBA00005259"/>
    </source>
</evidence>
<dbReference type="OrthoDB" id="9800865at2"/>
<evidence type="ECO:0000256" key="12">
    <source>
        <dbReference type="ARBA" id="ARBA00023268"/>
    </source>
</evidence>
<feature type="binding site" evidence="16">
    <location>
        <position position="78"/>
    </location>
    <ligand>
        <name>Zn(2+)</name>
        <dbReference type="ChEBI" id="CHEBI:29105"/>
        <note>catalytic</note>
    </ligand>
</feature>
<evidence type="ECO:0000256" key="7">
    <source>
        <dbReference type="ARBA" id="ARBA00022723"/>
    </source>
</evidence>
<feature type="active site" description="Proton donor" evidence="14">
    <location>
        <position position="46"/>
    </location>
</feature>
<evidence type="ECO:0000256" key="1">
    <source>
        <dbReference type="ARBA" id="ARBA00002151"/>
    </source>
</evidence>
<comment type="caution">
    <text evidence="18">The sequence shown here is derived from an EMBL/GenBank/DDBJ whole genome shotgun (WGS) entry which is preliminary data.</text>
</comment>
<feature type="binding site" evidence="15">
    <location>
        <position position="291"/>
    </location>
    <ligand>
        <name>substrate</name>
    </ligand>
</feature>
<feature type="binding site" evidence="16">
    <location>
        <position position="69"/>
    </location>
    <ligand>
        <name>Zn(2+)</name>
        <dbReference type="ChEBI" id="CHEBI:29105"/>
        <note>catalytic</note>
    </ligand>
</feature>
<dbReference type="Gene3D" id="3.40.430.10">
    <property type="entry name" value="Dihydrofolate Reductase, subunit A"/>
    <property type="match status" value="1"/>
</dbReference>
<dbReference type="InterPro" id="IPR016192">
    <property type="entry name" value="APOBEC/CMP_deaminase_Zn-bd"/>
</dbReference>
<evidence type="ECO:0000256" key="10">
    <source>
        <dbReference type="ARBA" id="ARBA00022857"/>
    </source>
</evidence>
<dbReference type="EMBL" id="SMRS01000001">
    <property type="protein sequence ID" value="KAA0876652.1"/>
    <property type="molecule type" value="Genomic_DNA"/>
</dbReference>
<evidence type="ECO:0000313" key="18">
    <source>
        <dbReference type="EMBL" id="KAA0876652.1"/>
    </source>
</evidence>
<evidence type="ECO:0000256" key="3">
    <source>
        <dbReference type="ARBA" id="ARBA00004910"/>
    </source>
</evidence>
<feature type="binding site" evidence="15">
    <location>
        <position position="178"/>
    </location>
    <ligand>
        <name>substrate</name>
    </ligand>
</feature>
<dbReference type="UniPathway" id="UPA00275">
    <property type="reaction ID" value="UER00401"/>
</dbReference>
<dbReference type="PROSITE" id="PS51747">
    <property type="entry name" value="CYT_DCMP_DEAMINASES_2"/>
    <property type="match status" value="1"/>
</dbReference>
<feature type="binding site" evidence="16">
    <location>
        <position position="44"/>
    </location>
    <ligand>
        <name>Zn(2+)</name>
        <dbReference type="ChEBI" id="CHEBI:29105"/>
        <note>catalytic</note>
    </ligand>
</feature>
<dbReference type="InterPro" id="IPR002125">
    <property type="entry name" value="CMP_dCMP_dom"/>
</dbReference>
<evidence type="ECO:0000256" key="13">
    <source>
        <dbReference type="PIRNR" id="PIRNR006769"/>
    </source>
</evidence>
<dbReference type="PANTHER" id="PTHR38011:SF7">
    <property type="entry name" value="2,5-DIAMINO-6-RIBOSYLAMINO-4(3H)-PYRIMIDINONE 5'-PHOSPHATE REDUCTASE"/>
    <property type="match status" value="1"/>
</dbReference>
<dbReference type="GO" id="GO:0050661">
    <property type="term" value="F:NADP binding"/>
    <property type="evidence" value="ECO:0007669"/>
    <property type="project" value="InterPro"/>
</dbReference>
<dbReference type="SUPFAM" id="SSF53597">
    <property type="entry name" value="Dihydrofolate reductase-like"/>
    <property type="match status" value="1"/>
</dbReference>
<feature type="binding site" evidence="15">
    <location>
        <position position="194"/>
    </location>
    <ligand>
        <name>NADP(+)</name>
        <dbReference type="ChEBI" id="CHEBI:58349"/>
    </ligand>
</feature>
<dbReference type="NCBIfam" id="TIGR00227">
    <property type="entry name" value="ribD_Cterm"/>
    <property type="match status" value="1"/>
</dbReference>
<evidence type="ECO:0000256" key="2">
    <source>
        <dbReference type="ARBA" id="ARBA00004882"/>
    </source>
</evidence>
<dbReference type="InterPro" id="IPR016193">
    <property type="entry name" value="Cytidine_deaminase-like"/>
</dbReference>
<comment type="similarity">
    <text evidence="4 13">In the N-terminal section; belongs to the cytidine and deoxycytidylate deaminase family.</text>
</comment>
<dbReference type="InterPro" id="IPR050765">
    <property type="entry name" value="Riboflavin_Biosynth_HTPR"/>
</dbReference>
<keyword evidence="7 13" id="KW-0479">Metal-binding</keyword>
<evidence type="ECO:0000256" key="9">
    <source>
        <dbReference type="ARBA" id="ARBA00022833"/>
    </source>
</evidence>
<dbReference type="InterPro" id="IPR011549">
    <property type="entry name" value="RibD_C"/>
</dbReference>
<dbReference type="Pfam" id="PF00383">
    <property type="entry name" value="dCMP_cyt_deam_1"/>
    <property type="match status" value="1"/>
</dbReference>
<comment type="cofactor">
    <cofactor evidence="13 16">
        <name>Zn(2+)</name>
        <dbReference type="ChEBI" id="CHEBI:29105"/>
    </cofactor>
    <text evidence="13 16">Binds 1 zinc ion.</text>
</comment>
<dbReference type="InterPro" id="IPR024072">
    <property type="entry name" value="DHFR-like_dom_sf"/>
</dbReference>
<dbReference type="AlphaFoldDB" id="A0A5A9W7F4"/>
<evidence type="ECO:0000256" key="15">
    <source>
        <dbReference type="PIRSR" id="PIRSR006769-2"/>
    </source>
</evidence>
<keyword evidence="8 13" id="KW-0378">Hydrolase</keyword>
<comment type="catalytic activity">
    <reaction evidence="13">
        <text>2,5-diamino-6-hydroxy-4-(5-phosphoribosylamino)-pyrimidine + H2O + H(+) = 5-amino-6-(5-phospho-D-ribosylamino)uracil + NH4(+)</text>
        <dbReference type="Rhea" id="RHEA:21868"/>
        <dbReference type="ChEBI" id="CHEBI:15377"/>
        <dbReference type="ChEBI" id="CHEBI:15378"/>
        <dbReference type="ChEBI" id="CHEBI:28938"/>
        <dbReference type="ChEBI" id="CHEBI:58453"/>
        <dbReference type="ChEBI" id="CHEBI:58614"/>
        <dbReference type="EC" id="3.5.4.26"/>
    </reaction>
</comment>
<dbReference type="EC" id="3.5.4.26" evidence="13"/>
<comment type="function">
    <text evidence="1 13">Converts 2,5-diamino-6-(ribosylamino)-4(3h)-pyrimidinone 5'-phosphate into 5-amino-6-(ribosylamino)-2,4(1h,3h)-pyrimidinedione 5'-phosphate.</text>
</comment>
<evidence type="ECO:0000256" key="6">
    <source>
        <dbReference type="ARBA" id="ARBA00022619"/>
    </source>
</evidence>
<comment type="catalytic activity">
    <reaction evidence="13">
        <text>5-amino-6-(5-phospho-D-ribitylamino)uracil + NADP(+) = 5-amino-6-(5-phospho-D-ribosylamino)uracil + NADPH + H(+)</text>
        <dbReference type="Rhea" id="RHEA:17845"/>
        <dbReference type="ChEBI" id="CHEBI:15378"/>
        <dbReference type="ChEBI" id="CHEBI:57783"/>
        <dbReference type="ChEBI" id="CHEBI:58349"/>
        <dbReference type="ChEBI" id="CHEBI:58421"/>
        <dbReference type="ChEBI" id="CHEBI:58453"/>
        <dbReference type="EC" id="1.1.1.193"/>
    </reaction>
</comment>
<dbReference type="GO" id="GO:0009231">
    <property type="term" value="P:riboflavin biosynthetic process"/>
    <property type="evidence" value="ECO:0007669"/>
    <property type="project" value="UniProtKB-UniPathway"/>
</dbReference>
<proteinExistence type="inferred from homology"/>
<comment type="pathway">
    <text evidence="2 13">Cofactor biosynthesis; riboflavin biosynthesis; 5-amino-6-(D-ribitylamino)uracil from GTP: step 2/4.</text>
</comment>
<feature type="binding site" evidence="15">
    <location>
        <begin position="293"/>
        <end position="299"/>
    </location>
    <ligand>
        <name>NADP(+)</name>
        <dbReference type="ChEBI" id="CHEBI:58349"/>
    </ligand>
</feature>
<dbReference type="SUPFAM" id="SSF53927">
    <property type="entry name" value="Cytidine deaminase-like"/>
    <property type="match status" value="1"/>
</dbReference>
<dbReference type="Pfam" id="PF01872">
    <property type="entry name" value="RibD_C"/>
    <property type="match status" value="1"/>
</dbReference>
<dbReference type="GO" id="GO:0008835">
    <property type="term" value="F:diaminohydroxyphosphoribosylaminopyrimidine deaminase activity"/>
    <property type="evidence" value="ECO:0007669"/>
    <property type="project" value="UniProtKB-EC"/>
</dbReference>